<gene>
    <name evidence="1" type="ORF">PHISCL_10463</name>
</gene>
<dbReference type="STRING" id="2070753.A0A3A2Z372"/>
<sequence>MEWRPSLDFFPLSDLLRSSAATVPHIHGVASVVLLSIIEASERLLHCHTDEPYLTKYKNWVESEFARIQEGAYSFIPESQGWTQLDTESRLNIRNGILDSMEGYAHFTQMCSQTMQKTWELYGEMYGGNSTVFLEYIMEGDKLKELYGFGVSHADWKGLLSSIGHLNPQLRILE</sequence>
<evidence type="ECO:0000313" key="2">
    <source>
        <dbReference type="Proteomes" id="UP000266188"/>
    </source>
</evidence>
<evidence type="ECO:0000313" key="1">
    <source>
        <dbReference type="EMBL" id="RJE17200.1"/>
    </source>
</evidence>
<dbReference type="Proteomes" id="UP000266188">
    <property type="component" value="Unassembled WGS sequence"/>
</dbReference>
<comment type="caution">
    <text evidence="1">The sequence shown here is derived from an EMBL/GenBank/DDBJ whole genome shotgun (WGS) entry which is preliminary data.</text>
</comment>
<protein>
    <submittedName>
        <fullName evidence="1">Polyketide synthase</fullName>
    </submittedName>
</protein>
<organism evidence="1 2">
    <name type="scientific">Aspergillus sclerotialis</name>
    <dbReference type="NCBI Taxonomy" id="2070753"/>
    <lineage>
        <taxon>Eukaryota</taxon>
        <taxon>Fungi</taxon>
        <taxon>Dikarya</taxon>
        <taxon>Ascomycota</taxon>
        <taxon>Pezizomycotina</taxon>
        <taxon>Eurotiomycetes</taxon>
        <taxon>Eurotiomycetidae</taxon>
        <taxon>Eurotiales</taxon>
        <taxon>Aspergillaceae</taxon>
        <taxon>Aspergillus</taxon>
        <taxon>Aspergillus subgen. Polypaecilum</taxon>
    </lineage>
</organism>
<dbReference type="EMBL" id="MVGC01001404">
    <property type="protein sequence ID" value="RJE17200.1"/>
    <property type="molecule type" value="Genomic_DNA"/>
</dbReference>
<name>A0A3A2Z372_9EURO</name>
<feature type="non-terminal residue" evidence="1">
    <location>
        <position position="174"/>
    </location>
</feature>
<proteinExistence type="predicted"/>
<accession>A0A3A2Z372</accession>
<keyword evidence="2" id="KW-1185">Reference proteome</keyword>
<dbReference type="AlphaFoldDB" id="A0A3A2Z372"/>
<reference evidence="2" key="1">
    <citation type="submission" date="2017-02" db="EMBL/GenBank/DDBJ databases">
        <authorList>
            <person name="Tafer H."/>
            <person name="Lopandic K."/>
        </authorList>
    </citation>
    <scope>NUCLEOTIDE SEQUENCE [LARGE SCALE GENOMIC DNA]</scope>
    <source>
        <strain evidence="2">CBS 366.77</strain>
    </source>
</reference>